<dbReference type="Proteomes" id="UP000648984">
    <property type="component" value="Unassembled WGS sequence"/>
</dbReference>
<proteinExistence type="predicted"/>
<protein>
    <recommendedName>
        <fullName evidence="1">Chalcone isomerase domain-containing protein</fullName>
    </recommendedName>
</protein>
<evidence type="ECO:0000313" key="2">
    <source>
        <dbReference type="EMBL" id="NMG75962.1"/>
    </source>
</evidence>
<feature type="domain" description="Chalcone isomerase" evidence="1">
    <location>
        <begin position="57"/>
        <end position="162"/>
    </location>
</feature>
<keyword evidence="3" id="KW-1185">Reference proteome</keyword>
<gene>
    <name evidence="2" type="ORF">GPA25_14430</name>
</gene>
<evidence type="ECO:0000313" key="3">
    <source>
        <dbReference type="Proteomes" id="UP000648984"/>
    </source>
</evidence>
<evidence type="ECO:0000259" key="1">
    <source>
        <dbReference type="Pfam" id="PF16036"/>
    </source>
</evidence>
<dbReference type="EMBL" id="WTVQ01000024">
    <property type="protein sequence ID" value="NMG75962.1"/>
    <property type="molecule type" value="Genomic_DNA"/>
</dbReference>
<name>A0ABX1QF16_9RHOO</name>
<dbReference type="Pfam" id="PF16036">
    <property type="entry name" value="Chalcone_3"/>
    <property type="match status" value="1"/>
</dbReference>
<sequence length="167" mass="18661">MLPLPTALASGMPDVLASEAADWRQLGRGEMRWFGLRIYEAALWVRGDGRWRDDRPFALEIRYARDIPSARLVETSIDEMRRLGVADAAQLARWQVDLERAFPAVSAGDVIVGVHRPGAGAAFYHRGRLTTEVRDVAFAAAFFAIWLDARTREPALRTRLLGDGREG</sequence>
<organism evidence="2 3">
    <name type="scientific">Aromatoleum diolicum</name>
    <dbReference type="NCBI Taxonomy" id="75796"/>
    <lineage>
        <taxon>Bacteria</taxon>
        <taxon>Pseudomonadati</taxon>
        <taxon>Pseudomonadota</taxon>
        <taxon>Betaproteobacteria</taxon>
        <taxon>Rhodocyclales</taxon>
        <taxon>Rhodocyclaceae</taxon>
        <taxon>Aromatoleum</taxon>
    </lineage>
</organism>
<comment type="caution">
    <text evidence="2">The sequence shown here is derived from an EMBL/GenBank/DDBJ whole genome shotgun (WGS) entry which is preliminary data.</text>
</comment>
<reference evidence="2 3" key="1">
    <citation type="submission" date="2019-12" db="EMBL/GenBank/DDBJ databases">
        <title>Comparative genomics gives insights into the taxonomy of the Azoarcus-Aromatoleum group and reveals separate origins of nif in the plant-associated Azoarcus and non-plant-associated Aromatoleum sub-groups.</title>
        <authorList>
            <person name="Lafos M."/>
            <person name="Maluk M."/>
            <person name="Batista M."/>
            <person name="Junghare M."/>
            <person name="Carmona M."/>
            <person name="Faoro H."/>
            <person name="Cruz L.M."/>
            <person name="Battistoni F."/>
            <person name="De Souza E."/>
            <person name="Pedrosa F."/>
            <person name="Chen W.-M."/>
            <person name="Poole P.S."/>
            <person name="Dixon R.A."/>
            <person name="James E.K."/>
        </authorList>
    </citation>
    <scope>NUCLEOTIDE SEQUENCE [LARGE SCALE GENOMIC DNA]</scope>
    <source>
        <strain evidence="2 3">22Lin</strain>
    </source>
</reference>
<accession>A0ABX1QF16</accession>
<dbReference type="InterPro" id="IPR016087">
    <property type="entry name" value="Chalcone_isomerase"/>
</dbReference>